<organism evidence="2 3">
    <name type="scientific">Paenibacillus albidus</name>
    <dbReference type="NCBI Taxonomy" id="2041023"/>
    <lineage>
        <taxon>Bacteria</taxon>
        <taxon>Bacillati</taxon>
        <taxon>Bacillota</taxon>
        <taxon>Bacilli</taxon>
        <taxon>Bacillales</taxon>
        <taxon>Paenibacillaceae</taxon>
        <taxon>Paenibacillus</taxon>
    </lineage>
</organism>
<evidence type="ECO:0000313" key="3">
    <source>
        <dbReference type="Proteomes" id="UP000637643"/>
    </source>
</evidence>
<dbReference type="Proteomes" id="UP000637643">
    <property type="component" value="Unassembled WGS sequence"/>
</dbReference>
<evidence type="ECO:0000259" key="1">
    <source>
        <dbReference type="Pfam" id="PF09983"/>
    </source>
</evidence>
<comment type="caution">
    <text evidence="2">The sequence shown here is derived from an EMBL/GenBank/DDBJ whole genome shotgun (WGS) entry which is preliminary data.</text>
</comment>
<reference evidence="2" key="1">
    <citation type="journal article" date="2014" name="Int. J. Syst. Evol. Microbiol.">
        <title>Complete genome sequence of Corynebacterium casei LMG S-19264T (=DSM 44701T), isolated from a smear-ripened cheese.</title>
        <authorList>
            <consortium name="US DOE Joint Genome Institute (JGI-PGF)"/>
            <person name="Walter F."/>
            <person name="Albersmeier A."/>
            <person name="Kalinowski J."/>
            <person name="Ruckert C."/>
        </authorList>
    </citation>
    <scope>NUCLEOTIDE SEQUENCE</scope>
    <source>
        <strain evidence="2">CGMCC 1.16134</strain>
    </source>
</reference>
<dbReference type="EMBL" id="BMKR01000004">
    <property type="protein sequence ID" value="GGF69102.1"/>
    <property type="molecule type" value="Genomic_DNA"/>
</dbReference>
<dbReference type="AlphaFoldDB" id="A0A917FC27"/>
<proteinExistence type="predicted"/>
<gene>
    <name evidence="2" type="ORF">GCM10010912_12770</name>
</gene>
<reference evidence="2" key="2">
    <citation type="submission" date="2020-09" db="EMBL/GenBank/DDBJ databases">
        <authorList>
            <person name="Sun Q."/>
            <person name="Zhou Y."/>
        </authorList>
    </citation>
    <scope>NUCLEOTIDE SEQUENCE</scope>
    <source>
        <strain evidence="2">CGMCC 1.16134</strain>
    </source>
</reference>
<feature type="domain" description="Wadjet protein JetD C-terminal" evidence="1">
    <location>
        <begin position="200"/>
        <end position="361"/>
    </location>
</feature>
<protein>
    <recommendedName>
        <fullName evidence="1">Wadjet protein JetD C-terminal domain-containing protein</fullName>
    </recommendedName>
</protein>
<dbReference type="InterPro" id="IPR024534">
    <property type="entry name" value="JetD_C"/>
</dbReference>
<keyword evidence="3" id="KW-1185">Reference proteome</keyword>
<evidence type="ECO:0000313" key="2">
    <source>
        <dbReference type="EMBL" id="GGF69102.1"/>
    </source>
</evidence>
<accession>A0A917FC27</accession>
<name>A0A917FC27_9BACL</name>
<sequence>MFFCEGDSVKSMLLQVLEQRFGAVRRSRRKVELTSLEKDLIRSFGAPVDYERAGGFQSMASCLEELAAEGCLTPVKSSSKSFKSPFIHTRYWLAESLPLQAGWDHSAMLSLRKKLDLDYFEKHPEGQTPETWSRLERLYTFMLLAESREYITREERSLELFGQEKWLSEPEGRQLLTRLGLSLDSLKAVNAHEPFIYYIRHSQTVRNILIAENKSFFHSSKRLICSGLSICGLSVDLLIYGEGWKIDRSLLFLEEIEIDPGQVSLYYAGDMDKAGWNIYGKLKFSYPELNLQLAAPIYEQMMYYGEFGYPYDNDKEQLCNPAHLELVRQELSAYPELLRYAEWLLAVNLRVPQEVLNYEVMARLAQE</sequence>
<dbReference type="Pfam" id="PF09983">
    <property type="entry name" value="JetD_C"/>
    <property type="match status" value="1"/>
</dbReference>